<organism evidence="2 3">
    <name type="scientific">Furculomyces boomerangus</name>
    <dbReference type="NCBI Taxonomy" id="61424"/>
    <lineage>
        <taxon>Eukaryota</taxon>
        <taxon>Fungi</taxon>
        <taxon>Fungi incertae sedis</taxon>
        <taxon>Zoopagomycota</taxon>
        <taxon>Kickxellomycotina</taxon>
        <taxon>Harpellomycetes</taxon>
        <taxon>Harpellales</taxon>
        <taxon>Harpellaceae</taxon>
        <taxon>Furculomyces</taxon>
    </lineage>
</organism>
<dbReference type="Proteomes" id="UP000245699">
    <property type="component" value="Unassembled WGS sequence"/>
</dbReference>
<proteinExistence type="predicted"/>
<dbReference type="Gene3D" id="3.80.10.10">
    <property type="entry name" value="Ribonuclease Inhibitor"/>
    <property type="match status" value="3"/>
</dbReference>
<name>A0A2T9Z336_9FUNG</name>
<sequence>MSLLKDNSIRKISSFSSIATAAIGPDSDNRISFFLKHIIVHLSKNEQLELMLVCKDWFYIILPIIYESPKFGSYWKTEWESFSKLLSNLKPKRANIFYDDDKFYTQMIRGSIKKLTLSNIAYNLYSDIDENWLSWILTELTNLEFLDLSGCEFVTNQSISAFSSNLERKRGKSKIYGQASNPGIFNVGSMWQFPLKSLNISNCFDLSTTSLKRIFSTFTNLSVVTARNLGSMNDSVLETISENLINLATLDVSNCKGITDIGITCLISKRSKIKNLRIAECLGVSNGSISQLYLLPELRVLDISQCSNITFSGFQSLNCNIQLEKMNISTSNKPNRDKTGCDNIKALISHRCPKLKHSKHILDGLIGIAQSMPNITYLTLSLNSVSLKMSVPTMMQIRLVWEQFQNLQVLEIWDINKPVYSDQFLQIAVSAPALKKVVMKVVSDVKHRNKISSTFELNTSSDSDYDSDESLDRQIEAKAKYIDKDTITRLNSLCIEMKKEVRFVFEPLDVIDY</sequence>
<dbReference type="GO" id="GO:0031146">
    <property type="term" value="P:SCF-dependent proteasomal ubiquitin-dependent protein catabolic process"/>
    <property type="evidence" value="ECO:0007669"/>
    <property type="project" value="TreeGrafter"/>
</dbReference>
<dbReference type="OrthoDB" id="10257471at2759"/>
<dbReference type="SUPFAM" id="SSF52047">
    <property type="entry name" value="RNI-like"/>
    <property type="match status" value="1"/>
</dbReference>
<dbReference type="EMBL" id="MBFT01001093">
    <property type="protein sequence ID" value="PVU85384.1"/>
    <property type="molecule type" value="Genomic_DNA"/>
</dbReference>
<evidence type="ECO:0008006" key="4">
    <source>
        <dbReference type="Google" id="ProtNLM"/>
    </source>
</evidence>
<gene>
    <name evidence="2" type="ORF">BB559_001097</name>
    <name evidence="1" type="ORF">BB559_007058</name>
</gene>
<evidence type="ECO:0000313" key="2">
    <source>
        <dbReference type="EMBL" id="PVU98992.1"/>
    </source>
</evidence>
<accession>A0A2T9Z336</accession>
<evidence type="ECO:0000313" key="1">
    <source>
        <dbReference type="EMBL" id="PVU85384.1"/>
    </source>
</evidence>
<dbReference type="PANTHER" id="PTHR13318">
    <property type="entry name" value="PARTNER OF PAIRED, ISOFORM B-RELATED"/>
    <property type="match status" value="1"/>
</dbReference>
<dbReference type="STRING" id="61424.A0A2T9Z336"/>
<dbReference type="GO" id="GO:0019005">
    <property type="term" value="C:SCF ubiquitin ligase complex"/>
    <property type="evidence" value="ECO:0007669"/>
    <property type="project" value="TreeGrafter"/>
</dbReference>
<protein>
    <recommendedName>
        <fullName evidence="4">F-box domain-containing protein</fullName>
    </recommendedName>
</protein>
<dbReference type="EMBL" id="MBFT01000058">
    <property type="protein sequence ID" value="PVU98992.1"/>
    <property type="molecule type" value="Genomic_DNA"/>
</dbReference>
<evidence type="ECO:0000313" key="3">
    <source>
        <dbReference type="Proteomes" id="UP000245699"/>
    </source>
</evidence>
<reference evidence="2 3" key="1">
    <citation type="journal article" date="2018" name="MBio">
        <title>Comparative Genomics Reveals the Core Gene Toolbox for the Fungus-Insect Symbiosis.</title>
        <authorList>
            <person name="Wang Y."/>
            <person name="Stata M."/>
            <person name="Wang W."/>
            <person name="Stajich J.E."/>
            <person name="White M.M."/>
            <person name="Moncalvo J.M."/>
        </authorList>
    </citation>
    <scope>NUCLEOTIDE SEQUENCE [LARGE SCALE GENOMIC DNA]</scope>
    <source>
        <strain evidence="2 3">AUS-77-4</strain>
    </source>
</reference>
<dbReference type="InterPro" id="IPR032675">
    <property type="entry name" value="LRR_dom_sf"/>
</dbReference>
<dbReference type="SMART" id="SM00367">
    <property type="entry name" value="LRR_CC"/>
    <property type="match status" value="4"/>
</dbReference>
<dbReference type="AlphaFoldDB" id="A0A2T9Z336"/>
<dbReference type="InterPro" id="IPR006553">
    <property type="entry name" value="Leu-rich_rpt_Cys-con_subtyp"/>
</dbReference>
<keyword evidence="3" id="KW-1185">Reference proteome</keyword>
<comment type="caution">
    <text evidence="2">The sequence shown here is derived from an EMBL/GenBank/DDBJ whole genome shotgun (WGS) entry which is preliminary data.</text>
</comment>